<name>A0A832CU23_9CREN</name>
<dbReference type="AlphaFoldDB" id="A0A832CU23"/>
<evidence type="ECO:0000313" key="1">
    <source>
        <dbReference type="EMBL" id="HGQ36695.1"/>
    </source>
</evidence>
<proteinExistence type="predicted"/>
<sequence length="342" mass="39924">MFYKVVHYRNILYSCSNLLIARASNIQFKQIPNIFTIETIDELKQIVYLYIKILNAYINHENLNLDLVPTFGDYYVYFDKERLNNIILPNSMLLLLKRPLSTDPLDFDLFVNDARVWYGRLYQVIQNKLIPAFIYDPVYIPNIIIEYIPLILINNINYVDAYKTTCYVDNICKAYVDYDDFYILLGLWSSDNIMNILSSTKPLNIDNIIQISNPLFCSNHPKYKCKNLIKPSIPCISKSHVNNNSYRHNIILEFTTSYMVVNSVSKTNENKYAYLWLPVPSTKILFVIYELLKDIRINELIIVSAINNFAETGSLSPDRIWINALRYAVQPRCIKVIVGNSM</sequence>
<dbReference type="EMBL" id="DTCK01000045">
    <property type="protein sequence ID" value="HGQ36695.1"/>
    <property type="molecule type" value="Genomic_DNA"/>
</dbReference>
<comment type="caution">
    <text evidence="1">The sequence shown here is derived from an EMBL/GenBank/DDBJ whole genome shotgun (WGS) entry which is preliminary data.</text>
</comment>
<organism evidence="1">
    <name type="scientific">Ignisphaera aggregans</name>
    <dbReference type="NCBI Taxonomy" id="334771"/>
    <lineage>
        <taxon>Archaea</taxon>
        <taxon>Thermoproteota</taxon>
        <taxon>Thermoprotei</taxon>
        <taxon>Desulfurococcales</taxon>
        <taxon>Desulfurococcaceae</taxon>
        <taxon>Ignisphaera</taxon>
    </lineage>
</organism>
<protein>
    <submittedName>
        <fullName evidence="1">Uncharacterized protein</fullName>
    </submittedName>
</protein>
<gene>
    <name evidence="1" type="ORF">ENU41_08510</name>
</gene>
<reference evidence="1" key="1">
    <citation type="journal article" date="2020" name="mSystems">
        <title>Genome- and Community-Level Interaction Insights into Carbon Utilization and Element Cycling Functions of Hydrothermarchaeota in Hydrothermal Sediment.</title>
        <authorList>
            <person name="Zhou Z."/>
            <person name="Liu Y."/>
            <person name="Xu W."/>
            <person name="Pan J."/>
            <person name="Luo Z.H."/>
            <person name="Li M."/>
        </authorList>
    </citation>
    <scope>NUCLEOTIDE SEQUENCE</scope>
    <source>
        <strain evidence="1">SpSt-667</strain>
    </source>
</reference>
<accession>A0A832CU23</accession>